<name>A0AAD5PDH9_9FUNG</name>
<organism evidence="3 4">
    <name type="scientific">Phascolomyces articulosus</name>
    <dbReference type="NCBI Taxonomy" id="60185"/>
    <lineage>
        <taxon>Eukaryota</taxon>
        <taxon>Fungi</taxon>
        <taxon>Fungi incertae sedis</taxon>
        <taxon>Mucoromycota</taxon>
        <taxon>Mucoromycotina</taxon>
        <taxon>Mucoromycetes</taxon>
        <taxon>Mucorales</taxon>
        <taxon>Lichtheimiaceae</taxon>
        <taxon>Phascolomyces</taxon>
    </lineage>
</organism>
<keyword evidence="2" id="KW-1133">Transmembrane helix</keyword>
<dbReference type="EMBL" id="JAIXMP010000015">
    <property type="protein sequence ID" value="KAI9261383.1"/>
    <property type="molecule type" value="Genomic_DNA"/>
</dbReference>
<feature type="transmembrane region" description="Helical" evidence="2">
    <location>
        <begin position="16"/>
        <end position="38"/>
    </location>
</feature>
<feature type="compositionally biased region" description="Polar residues" evidence="1">
    <location>
        <begin position="147"/>
        <end position="173"/>
    </location>
</feature>
<comment type="caution">
    <text evidence="3">The sequence shown here is derived from an EMBL/GenBank/DDBJ whole genome shotgun (WGS) entry which is preliminary data.</text>
</comment>
<sequence>MPTIPDWFKAGHWQYLLWYITLSVSVLSSTAICIHASCCRRGHILRGDKTLSMVNVFMLGVTILLITFLGGKEPWTNGIVEFKQPSMGFMTCRNVPNADNDPTNRAPSVGQLPTEKPKWMKYNIPQTHHQNPSSESSYQQRQRQLHHNSVLTRGSSLNQYTSTTPLTQRQTLPEPTLPNMYEAELYGRNYYECAVTNNVNNRSSNGTMSMMHQQQQPGIPPTTVPSVVYYTDTNSIINNNNATLTGPTRPTSMCYYDMNNAIGIYDGQQQHYYHGNPTISNIQASITFPSPVIQKLSTQTSNNDNVYYHYPHYR</sequence>
<feature type="transmembrane region" description="Helical" evidence="2">
    <location>
        <begin position="50"/>
        <end position="70"/>
    </location>
</feature>
<evidence type="ECO:0000313" key="3">
    <source>
        <dbReference type="EMBL" id="KAI9261383.1"/>
    </source>
</evidence>
<gene>
    <name evidence="3" type="ORF">BDA99DRAFT_537778</name>
</gene>
<dbReference type="AlphaFoldDB" id="A0AAD5PDH9"/>
<evidence type="ECO:0000313" key="4">
    <source>
        <dbReference type="Proteomes" id="UP001209540"/>
    </source>
</evidence>
<keyword evidence="2" id="KW-0812">Transmembrane</keyword>
<protein>
    <submittedName>
        <fullName evidence="3">Uncharacterized protein</fullName>
    </submittedName>
</protein>
<keyword evidence="2" id="KW-0472">Membrane</keyword>
<evidence type="ECO:0000256" key="2">
    <source>
        <dbReference type="SAM" id="Phobius"/>
    </source>
</evidence>
<proteinExistence type="predicted"/>
<reference evidence="3" key="1">
    <citation type="journal article" date="2022" name="IScience">
        <title>Evolution of zygomycete secretomes and the origins of terrestrial fungal ecologies.</title>
        <authorList>
            <person name="Chang Y."/>
            <person name="Wang Y."/>
            <person name="Mondo S."/>
            <person name="Ahrendt S."/>
            <person name="Andreopoulos W."/>
            <person name="Barry K."/>
            <person name="Beard J."/>
            <person name="Benny G.L."/>
            <person name="Blankenship S."/>
            <person name="Bonito G."/>
            <person name="Cuomo C."/>
            <person name="Desiro A."/>
            <person name="Gervers K.A."/>
            <person name="Hundley H."/>
            <person name="Kuo A."/>
            <person name="LaButti K."/>
            <person name="Lang B.F."/>
            <person name="Lipzen A."/>
            <person name="O'Donnell K."/>
            <person name="Pangilinan J."/>
            <person name="Reynolds N."/>
            <person name="Sandor L."/>
            <person name="Smith M.E."/>
            <person name="Tsang A."/>
            <person name="Grigoriev I.V."/>
            <person name="Stajich J.E."/>
            <person name="Spatafora J.W."/>
        </authorList>
    </citation>
    <scope>NUCLEOTIDE SEQUENCE</scope>
    <source>
        <strain evidence="3">RSA 2281</strain>
    </source>
</reference>
<reference evidence="3" key="2">
    <citation type="submission" date="2023-02" db="EMBL/GenBank/DDBJ databases">
        <authorList>
            <consortium name="DOE Joint Genome Institute"/>
            <person name="Mondo S.J."/>
            <person name="Chang Y."/>
            <person name="Wang Y."/>
            <person name="Ahrendt S."/>
            <person name="Andreopoulos W."/>
            <person name="Barry K."/>
            <person name="Beard J."/>
            <person name="Benny G.L."/>
            <person name="Blankenship S."/>
            <person name="Bonito G."/>
            <person name="Cuomo C."/>
            <person name="Desiro A."/>
            <person name="Gervers K.A."/>
            <person name="Hundley H."/>
            <person name="Kuo A."/>
            <person name="LaButti K."/>
            <person name="Lang B.F."/>
            <person name="Lipzen A."/>
            <person name="O'Donnell K."/>
            <person name="Pangilinan J."/>
            <person name="Reynolds N."/>
            <person name="Sandor L."/>
            <person name="Smith M.W."/>
            <person name="Tsang A."/>
            <person name="Grigoriev I.V."/>
            <person name="Stajich J.E."/>
            <person name="Spatafora J.W."/>
        </authorList>
    </citation>
    <scope>NUCLEOTIDE SEQUENCE</scope>
    <source>
        <strain evidence="3">RSA 2281</strain>
    </source>
</reference>
<dbReference type="Proteomes" id="UP001209540">
    <property type="component" value="Unassembled WGS sequence"/>
</dbReference>
<feature type="region of interest" description="Disordered" evidence="1">
    <location>
        <begin position="96"/>
        <end position="174"/>
    </location>
</feature>
<accession>A0AAD5PDH9</accession>
<feature type="compositionally biased region" description="Low complexity" evidence="1">
    <location>
        <begin position="133"/>
        <end position="142"/>
    </location>
</feature>
<keyword evidence="4" id="KW-1185">Reference proteome</keyword>
<evidence type="ECO:0000256" key="1">
    <source>
        <dbReference type="SAM" id="MobiDB-lite"/>
    </source>
</evidence>